<sequence length="49" mass="5471">MQNKDHCNCEWEIPGPRVVARAGDRLVVKVVNHVSNNVNGGMLILRLCD</sequence>
<proteinExistence type="predicted"/>
<dbReference type="GO" id="GO:0005507">
    <property type="term" value="F:copper ion binding"/>
    <property type="evidence" value="ECO:0007669"/>
    <property type="project" value="InterPro"/>
</dbReference>
<dbReference type="AlphaFoldDB" id="A0AAE1VJS2"/>
<comment type="caution">
    <text evidence="2">The sequence shown here is derived from an EMBL/GenBank/DDBJ whole genome shotgun (WGS) entry which is preliminary data.</text>
</comment>
<gene>
    <name evidence="2" type="ORF">RND71_014266</name>
</gene>
<dbReference type="Proteomes" id="UP001291623">
    <property type="component" value="Unassembled WGS sequence"/>
</dbReference>
<dbReference type="InterPro" id="IPR011707">
    <property type="entry name" value="Cu-oxidase-like_N"/>
</dbReference>
<evidence type="ECO:0000313" key="3">
    <source>
        <dbReference type="Proteomes" id="UP001291623"/>
    </source>
</evidence>
<feature type="domain" description="Plastocyanin-like" evidence="1">
    <location>
        <begin position="11"/>
        <end position="38"/>
    </location>
</feature>
<evidence type="ECO:0000259" key="1">
    <source>
        <dbReference type="Pfam" id="PF07732"/>
    </source>
</evidence>
<organism evidence="2 3">
    <name type="scientific">Anisodus tanguticus</name>
    <dbReference type="NCBI Taxonomy" id="243964"/>
    <lineage>
        <taxon>Eukaryota</taxon>
        <taxon>Viridiplantae</taxon>
        <taxon>Streptophyta</taxon>
        <taxon>Embryophyta</taxon>
        <taxon>Tracheophyta</taxon>
        <taxon>Spermatophyta</taxon>
        <taxon>Magnoliopsida</taxon>
        <taxon>eudicotyledons</taxon>
        <taxon>Gunneridae</taxon>
        <taxon>Pentapetalae</taxon>
        <taxon>asterids</taxon>
        <taxon>lamiids</taxon>
        <taxon>Solanales</taxon>
        <taxon>Solanaceae</taxon>
        <taxon>Solanoideae</taxon>
        <taxon>Hyoscyameae</taxon>
        <taxon>Anisodus</taxon>
    </lineage>
</organism>
<keyword evidence="3" id="KW-1185">Reference proteome</keyword>
<evidence type="ECO:0000313" key="2">
    <source>
        <dbReference type="EMBL" id="KAK4366386.1"/>
    </source>
</evidence>
<name>A0AAE1VJS2_9SOLA</name>
<protein>
    <recommendedName>
        <fullName evidence="1">Plastocyanin-like domain-containing protein</fullName>
    </recommendedName>
</protein>
<dbReference type="Pfam" id="PF07732">
    <property type="entry name" value="Cu-oxidase_3"/>
    <property type="match status" value="1"/>
</dbReference>
<dbReference type="EMBL" id="JAVYJV010000007">
    <property type="protein sequence ID" value="KAK4366386.1"/>
    <property type="molecule type" value="Genomic_DNA"/>
</dbReference>
<accession>A0AAE1VJS2</accession>
<reference evidence="2" key="1">
    <citation type="submission" date="2023-12" db="EMBL/GenBank/DDBJ databases">
        <title>Genome assembly of Anisodus tanguticus.</title>
        <authorList>
            <person name="Wang Y.-J."/>
        </authorList>
    </citation>
    <scope>NUCLEOTIDE SEQUENCE</scope>
    <source>
        <strain evidence="2">KB-2021</strain>
        <tissue evidence="2">Leaf</tissue>
    </source>
</reference>